<evidence type="ECO:0000313" key="1">
    <source>
        <dbReference type="EMBL" id="KAF5782167.1"/>
    </source>
</evidence>
<sequence length="47" mass="5442">MEKRMQTECKECNDAMLRRKMDSPLPETRGVCLSEELTVATVRLLKT</sequence>
<dbReference type="EMBL" id="MNCJ02000326">
    <property type="protein sequence ID" value="KAF5782167.1"/>
    <property type="molecule type" value="Genomic_DNA"/>
</dbReference>
<reference evidence="1" key="1">
    <citation type="journal article" date="2017" name="Nature">
        <title>The sunflower genome provides insights into oil metabolism, flowering and Asterid evolution.</title>
        <authorList>
            <person name="Badouin H."/>
            <person name="Gouzy J."/>
            <person name="Grassa C.J."/>
            <person name="Murat F."/>
            <person name="Staton S.E."/>
            <person name="Cottret L."/>
            <person name="Lelandais-Briere C."/>
            <person name="Owens G.L."/>
            <person name="Carrere S."/>
            <person name="Mayjonade B."/>
            <person name="Legrand L."/>
            <person name="Gill N."/>
            <person name="Kane N.C."/>
            <person name="Bowers J.E."/>
            <person name="Hubner S."/>
            <person name="Bellec A."/>
            <person name="Berard A."/>
            <person name="Berges H."/>
            <person name="Blanchet N."/>
            <person name="Boniface M.C."/>
            <person name="Brunel D."/>
            <person name="Catrice O."/>
            <person name="Chaidir N."/>
            <person name="Claudel C."/>
            <person name="Donnadieu C."/>
            <person name="Faraut T."/>
            <person name="Fievet G."/>
            <person name="Helmstetter N."/>
            <person name="King M."/>
            <person name="Knapp S.J."/>
            <person name="Lai Z."/>
            <person name="Le Paslier M.C."/>
            <person name="Lippi Y."/>
            <person name="Lorenzon L."/>
            <person name="Mandel J.R."/>
            <person name="Marage G."/>
            <person name="Marchand G."/>
            <person name="Marquand E."/>
            <person name="Bret-Mestries E."/>
            <person name="Morien E."/>
            <person name="Nambeesan S."/>
            <person name="Nguyen T."/>
            <person name="Pegot-Espagnet P."/>
            <person name="Pouilly N."/>
            <person name="Raftis F."/>
            <person name="Sallet E."/>
            <person name="Schiex T."/>
            <person name="Thomas J."/>
            <person name="Vandecasteele C."/>
            <person name="Vares D."/>
            <person name="Vear F."/>
            <person name="Vautrin S."/>
            <person name="Crespi M."/>
            <person name="Mangin B."/>
            <person name="Burke J.M."/>
            <person name="Salse J."/>
            <person name="Munos S."/>
            <person name="Vincourt P."/>
            <person name="Rieseberg L.H."/>
            <person name="Langlade N.B."/>
        </authorList>
    </citation>
    <scope>NUCLEOTIDE SEQUENCE</scope>
    <source>
        <tissue evidence="1">Leaves</tissue>
    </source>
</reference>
<proteinExistence type="predicted"/>
<keyword evidence="2" id="KW-1185">Reference proteome</keyword>
<accession>A0A9K3N057</accession>
<dbReference type="Proteomes" id="UP000215914">
    <property type="component" value="Unassembled WGS sequence"/>
</dbReference>
<protein>
    <submittedName>
        <fullName evidence="1">Uncharacterized protein</fullName>
    </submittedName>
</protein>
<comment type="caution">
    <text evidence="1">The sequence shown here is derived from an EMBL/GenBank/DDBJ whole genome shotgun (WGS) entry which is preliminary data.</text>
</comment>
<dbReference type="Gramene" id="mRNA:HanXRQr2_Chr11g0492361">
    <property type="protein sequence ID" value="mRNA:HanXRQr2_Chr11g0492361"/>
    <property type="gene ID" value="HanXRQr2_Chr11g0492361"/>
</dbReference>
<gene>
    <name evidence="1" type="ORF">HanXRQr2_Chr11g0492361</name>
</gene>
<evidence type="ECO:0000313" key="2">
    <source>
        <dbReference type="Proteomes" id="UP000215914"/>
    </source>
</evidence>
<organism evidence="1 2">
    <name type="scientific">Helianthus annuus</name>
    <name type="common">Common sunflower</name>
    <dbReference type="NCBI Taxonomy" id="4232"/>
    <lineage>
        <taxon>Eukaryota</taxon>
        <taxon>Viridiplantae</taxon>
        <taxon>Streptophyta</taxon>
        <taxon>Embryophyta</taxon>
        <taxon>Tracheophyta</taxon>
        <taxon>Spermatophyta</taxon>
        <taxon>Magnoliopsida</taxon>
        <taxon>eudicotyledons</taxon>
        <taxon>Gunneridae</taxon>
        <taxon>Pentapetalae</taxon>
        <taxon>asterids</taxon>
        <taxon>campanulids</taxon>
        <taxon>Asterales</taxon>
        <taxon>Asteraceae</taxon>
        <taxon>Asteroideae</taxon>
        <taxon>Heliantheae alliance</taxon>
        <taxon>Heliantheae</taxon>
        <taxon>Helianthus</taxon>
    </lineage>
</organism>
<reference evidence="1" key="2">
    <citation type="submission" date="2020-06" db="EMBL/GenBank/DDBJ databases">
        <title>Helianthus annuus Genome sequencing and assembly Release 2.</title>
        <authorList>
            <person name="Gouzy J."/>
            <person name="Langlade N."/>
            <person name="Munos S."/>
        </authorList>
    </citation>
    <scope>NUCLEOTIDE SEQUENCE</scope>
    <source>
        <tissue evidence="1">Leaves</tissue>
    </source>
</reference>
<name>A0A9K3N057_HELAN</name>
<dbReference type="AlphaFoldDB" id="A0A9K3N057"/>